<protein>
    <submittedName>
        <fullName evidence="1">Uncharacterized protein</fullName>
    </submittedName>
</protein>
<dbReference type="SUPFAM" id="SSF56672">
    <property type="entry name" value="DNA/RNA polymerases"/>
    <property type="match status" value="1"/>
</dbReference>
<dbReference type="PANTHER" id="PTHR37984:SF5">
    <property type="entry name" value="PROTEIN NYNRIN-LIKE"/>
    <property type="match status" value="1"/>
</dbReference>
<reference evidence="1" key="1">
    <citation type="submission" date="2020-06" db="EMBL/GenBank/DDBJ databases">
        <authorList>
            <person name="Li T."/>
            <person name="Hu X."/>
            <person name="Zhang T."/>
            <person name="Song X."/>
            <person name="Zhang H."/>
            <person name="Dai N."/>
            <person name="Sheng W."/>
            <person name="Hou X."/>
            <person name="Wei L."/>
        </authorList>
    </citation>
    <scope>NUCLEOTIDE SEQUENCE</scope>
    <source>
        <strain evidence="1">KEN8</strain>
        <tissue evidence="1">Leaf</tissue>
    </source>
</reference>
<organism evidence="1">
    <name type="scientific">Sesamum calycinum</name>
    <dbReference type="NCBI Taxonomy" id="2727403"/>
    <lineage>
        <taxon>Eukaryota</taxon>
        <taxon>Viridiplantae</taxon>
        <taxon>Streptophyta</taxon>
        <taxon>Embryophyta</taxon>
        <taxon>Tracheophyta</taxon>
        <taxon>Spermatophyta</taxon>
        <taxon>Magnoliopsida</taxon>
        <taxon>eudicotyledons</taxon>
        <taxon>Gunneridae</taxon>
        <taxon>Pentapetalae</taxon>
        <taxon>asterids</taxon>
        <taxon>lamiids</taxon>
        <taxon>Lamiales</taxon>
        <taxon>Pedaliaceae</taxon>
        <taxon>Sesamum</taxon>
    </lineage>
</organism>
<gene>
    <name evidence="1" type="ORF">Scaly_0473400</name>
</gene>
<dbReference type="AlphaFoldDB" id="A0AAW2SFI5"/>
<name>A0AAW2SFI5_9LAMI</name>
<dbReference type="Gene3D" id="3.10.10.10">
    <property type="entry name" value="HIV Type 1 Reverse Transcriptase, subunit A, domain 1"/>
    <property type="match status" value="1"/>
</dbReference>
<dbReference type="InterPro" id="IPR043502">
    <property type="entry name" value="DNA/RNA_pol_sf"/>
</dbReference>
<reference evidence="1" key="2">
    <citation type="journal article" date="2024" name="Plant">
        <title>Genomic evolution and insights into agronomic trait innovations of Sesamum species.</title>
        <authorList>
            <person name="Miao H."/>
            <person name="Wang L."/>
            <person name="Qu L."/>
            <person name="Liu H."/>
            <person name="Sun Y."/>
            <person name="Le M."/>
            <person name="Wang Q."/>
            <person name="Wei S."/>
            <person name="Zheng Y."/>
            <person name="Lin W."/>
            <person name="Duan Y."/>
            <person name="Cao H."/>
            <person name="Xiong S."/>
            <person name="Wang X."/>
            <person name="Wei L."/>
            <person name="Li C."/>
            <person name="Ma Q."/>
            <person name="Ju M."/>
            <person name="Zhao R."/>
            <person name="Li G."/>
            <person name="Mu C."/>
            <person name="Tian Q."/>
            <person name="Mei H."/>
            <person name="Zhang T."/>
            <person name="Gao T."/>
            <person name="Zhang H."/>
        </authorList>
    </citation>
    <scope>NUCLEOTIDE SEQUENCE</scope>
    <source>
        <strain evidence="1">KEN8</strain>
    </source>
</reference>
<dbReference type="PANTHER" id="PTHR37984">
    <property type="entry name" value="PROTEIN CBG26694"/>
    <property type="match status" value="1"/>
</dbReference>
<accession>A0AAW2SFI5</accession>
<dbReference type="InterPro" id="IPR043128">
    <property type="entry name" value="Rev_trsase/Diguanyl_cyclase"/>
</dbReference>
<dbReference type="Gene3D" id="3.30.70.270">
    <property type="match status" value="2"/>
</dbReference>
<comment type="caution">
    <text evidence="1">The sequence shown here is derived from an EMBL/GenBank/DDBJ whole genome shotgun (WGS) entry which is preliminary data.</text>
</comment>
<proteinExistence type="predicted"/>
<evidence type="ECO:0000313" key="1">
    <source>
        <dbReference type="EMBL" id="KAL0391163.1"/>
    </source>
</evidence>
<sequence length="356" mass="40033">MSLPTNIKLVKQKKRHFGPENDKIIQAEVDKLMAVGHIEEIYSQNGYPMSSWCLYLERNGECELTSETSTRHVPKDFYLLPRIDQVVDFTFGCEQLTMMEALQGYRQILLAPDDRKRVSFITSVGTFCYVAMPFRIKMQDLLTNNWWRKYFIRKLGKMLKSTWTKCFMITQRGIDANPLKIKAILDMKVSTNINEVQRMTKRVAALSHFISKAVEKSLTFFKVLRKAKNFEWDASCQQTFEELKNYRAGLPLLVKPSQGDALYLYLSATPQAVSSVVIWRGGGGWRGGGEKPLLESHLPSRRSAGAATAAAASFLVADGTSGFGFGFGVAVRVGVWGRMVMVSGGFGFGVRVGFWG</sequence>
<dbReference type="InterPro" id="IPR050951">
    <property type="entry name" value="Retrovirus_Pol_polyprotein"/>
</dbReference>
<dbReference type="EMBL" id="JACGWM010000002">
    <property type="protein sequence ID" value="KAL0391163.1"/>
    <property type="molecule type" value="Genomic_DNA"/>
</dbReference>